<comment type="caution">
    <text evidence="5">The sequence shown here is derived from an EMBL/GenBank/DDBJ whole genome shotgun (WGS) entry which is preliminary data.</text>
</comment>
<dbReference type="GO" id="GO:0008171">
    <property type="term" value="F:O-methyltransferase activity"/>
    <property type="evidence" value="ECO:0007669"/>
    <property type="project" value="InterPro"/>
</dbReference>
<dbReference type="InterPro" id="IPR029063">
    <property type="entry name" value="SAM-dependent_MTases_sf"/>
</dbReference>
<keyword evidence="6" id="KW-1185">Reference proteome</keyword>
<accession>A0A2G2V0T8</accession>
<dbReference type="GO" id="GO:0032259">
    <property type="term" value="P:methylation"/>
    <property type="evidence" value="ECO:0007669"/>
    <property type="project" value="UniProtKB-KW"/>
</dbReference>
<reference evidence="6" key="2">
    <citation type="journal article" date="2017" name="J. Anim. Genet.">
        <title>Multiple reference genome sequences of hot pepper reveal the massive evolution of plant disease resistance genes by retroduplication.</title>
        <authorList>
            <person name="Kim S."/>
            <person name="Park J."/>
            <person name="Yeom S.-I."/>
            <person name="Kim Y.-M."/>
            <person name="Seo E."/>
            <person name="Kim K.-T."/>
            <person name="Kim M.-S."/>
            <person name="Lee J.M."/>
            <person name="Cheong K."/>
            <person name="Shin H.-S."/>
            <person name="Kim S.-B."/>
            <person name="Han K."/>
            <person name="Lee J."/>
            <person name="Park M."/>
            <person name="Lee H.-A."/>
            <person name="Lee H.-Y."/>
            <person name="Lee Y."/>
            <person name="Oh S."/>
            <person name="Lee J.H."/>
            <person name="Choi E."/>
            <person name="Choi E."/>
            <person name="Lee S.E."/>
            <person name="Jeon J."/>
            <person name="Kim H."/>
            <person name="Choi G."/>
            <person name="Song H."/>
            <person name="Lee J."/>
            <person name="Lee S.-C."/>
            <person name="Kwon J.-K."/>
            <person name="Lee H.-Y."/>
            <person name="Koo N."/>
            <person name="Hong Y."/>
            <person name="Kim R.W."/>
            <person name="Kang W.-H."/>
            <person name="Huh J.H."/>
            <person name="Kang B.-C."/>
            <person name="Yang T.-J."/>
            <person name="Lee Y.-H."/>
            <person name="Bennetzen J.L."/>
            <person name="Choi D."/>
        </authorList>
    </citation>
    <scope>NUCLEOTIDE SEQUENCE [LARGE SCALE GENOMIC DNA]</scope>
    <source>
        <strain evidence="6">cv. PBC81</strain>
    </source>
</reference>
<protein>
    <recommendedName>
        <fullName evidence="4">O-methyltransferase C-terminal domain-containing protein</fullName>
    </recommendedName>
</protein>
<organism evidence="5 6">
    <name type="scientific">Capsicum baccatum</name>
    <name type="common">Peruvian pepper</name>
    <dbReference type="NCBI Taxonomy" id="33114"/>
    <lineage>
        <taxon>Eukaryota</taxon>
        <taxon>Viridiplantae</taxon>
        <taxon>Streptophyta</taxon>
        <taxon>Embryophyta</taxon>
        <taxon>Tracheophyta</taxon>
        <taxon>Spermatophyta</taxon>
        <taxon>Magnoliopsida</taxon>
        <taxon>eudicotyledons</taxon>
        <taxon>Gunneridae</taxon>
        <taxon>Pentapetalae</taxon>
        <taxon>asterids</taxon>
        <taxon>lamiids</taxon>
        <taxon>Solanales</taxon>
        <taxon>Solanaceae</taxon>
        <taxon>Solanoideae</taxon>
        <taxon>Capsiceae</taxon>
        <taxon>Capsicum</taxon>
    </lineage>
</organism>
<dbReference type="SUPFAM" id="SSF53335">
    <property type="entry name" value="S-adenosyl-L-methionine-dependent methyltransferases"/>
    <property type="match status" value="2"/>
</dbReference>
<feature type="domain" description="O-methyltransferase C-terminal" evidence="4">
    <location>
        <begin position="188"/>
        <end position="252"/>
    </location>
</feature>
<dbReference type="OrthoDB" id="2410195at2759"/>
<dbReference type="Proteomes" id="UP000224567">
    <property type="component" value="Unassembled WGS sequence"/>
</dbReference>
<dbReference type="PROSITE" id="PS51683">
    <property type="entry name" value="SAM_OMT_II"/>
    <property type="match status" value="1"/>
</dbReference>
<keyword evidence="3" id="KW-0949">S-adenosyl-L-methionine</keyword>
<feature type="domain" description="O-methyltransferase C-terminal" evidence="4">
    <location>
        <begin position="19"/>
        <end position="92"/>
    </location>
</feature>
<name>A0A2G2V0T8_CAPBA</name>
<evidence type="ECO:0000256" key="2">
    <source>
        <dbReference type="ARBA" id="ARBA00022679"/>
    </source>
</evidence>
<reference evidence="5 6" key="1">
    <citation type="journal article" date="2017" name="Genome Biol.">
        <title>New reference genome sequences of hot pepper reveal the massive evolution of plant disease-resistance genes by retroduplication.</title>
        <authorList>
            <person name="Kim S."/>
            <person name="Park J."/>
            <person name="Yeom S.I."/>
            <person name="Kim Y.M."/>
            <person name="Seo E."/>
            <person name="Kim K.T."/>
            <person name="Kim M.S."/>
            <person name="Lee J.M."/>
            <person name="Cheong K."/>
            <person name="Shin H.S."/>
            <person name="Kim S.B."/>
            <person name="Han K."/>
            <person name="Lee J."/>
            <person name="Park M."/>
            <person name="Lee H.A."/>
            <person name="Lee H.Y."/>
            <person name="Lee Y."/>
            <person name="Oh S."/>
            <person name="Lee J.H."/>
            <person name="Choi E."/>
            <person name="Choi E."/>
            <person name="Lee S.E."/>
            <person name="Jeon J."/>
            <person name="Kim H."/>
            <person name="Choi G."/>
            <person name="Song H."/>
            <person name="Lee J."/>
            <person name="Lee S.C."/>
            <person name="Kwon J.K."/>
            <person name="Lee H.Y."/>
            <person name="Koo N."/>
            <person name="Hong Y."/>
            <person name="Kim R.W."/>
            <person name="Kang W.H."/>
            <person name="Huh J.H."/>
            <person name="Kang B.C."/>
            <person name="Yang T.J."/>
            <person name="Lee Y.H."/>
            <person name="Bennetzen J.L."/>
            <person name="Choi D."/>
        </authorList>
    </citation>
    <scope>NUCLEOTIDE SEQUENCE [LARGE SCALE GENOMIC DNA]</scope>
    <source>
        <strain evidence="6">cv. PBC81</strain>
    </source>
</reference>
<evidence type="ECO:0000256" key="3">
    <source>
        <dbReference type="ARBA" id="ARBA00022691"/>
    </source>
</evidence>
<dbReference type="InterPro" id="IPR016461">
    <property type="entry name" value="COMT-like"/>
</dbReference>
<dbReference type="AlphaFoldDB" id="A0A2G2V0T8"/>
<keyword evidence="2" id="KW-0808">Transferase</keyword>
<dbReference type="PANTHER" id="PTHR11746">
    <property type="entry name" value="O-METHYLTRANSFERASE"/>
    <property type="match status" value="1"/>
</dbReference>
<proteinExistence type="predicted"/>
<dbReference type="STRING" id="33114.A0A2G2V0T8"/>
<keyword evidence="1" id="KW-0489">Methyltransferase</keyword>
<evidence type="ECO:0000256" key="1">
    <source>
        <dbReference type="ARBA" id="ARBA00022603"/>
    </source>
</evidence>
<evidence type="ECO:0000259" key="4">
    <source>
        <dbReference type="Pfam" id="PF00891"/>
    </source>
</evidence>
<sequence>MSMIPFLQLQLDPILMNPWHYLSKWFQIGDATLFVTAHGNSFFEYAEKEPNFSSLFNEAMVSDALLVVRVMIEHCKRVFEGLKSLVDVGGGNVVDNNGDTAATNIEDEERILIIGFPADFKFTKGSRTHGTLKGNAVMTPESVPISDNPSHVSSISQDQFTQLVKLLQNVQISDTGISDSTSHANVLQCDEATPSKENGGRLIIIDMVMDHNLDHKSHETQLFFGMIMMAVTSGKEGSEQEWVKLFFDVGFSDYDIIPLLELKSVIGVYP</sequence>
<evidence type="ECO:0000313" key="6">
    <source>
        <dbReference type="Proteomes" id="UP000224567"/>
    </source>
</evidence>
<dbReference type="Pfam" id="PF00891">
    <property type="entry name" value="Methyltransf_2"/>
    <property type="match status" value="2"/>
</dbReference>
<dbReference type="Gene3D" id="3.40.50.150">
    <property type="entry name" value="Vaccinia Virus protein VP39"/>
    <property type="match status" value="2"/>
</dbReference>
<dbReference type="InterPro" id="IPR001077">
    <property type="entry name" value="COMT_C"/>
</dbReference>
<dbReference type="EMBL" id="MLFT02000765">
    <property type="protein sequence ID" value="PHT26498.1"/>
    <property type="molecule type" value="Genomic_DNA"/>
</dbReference>
<evidence type="ECO:0000313" key="5">
    <source>
        <dbReference type="EMBL" id="PHT26498.1"/>
    </source>
</evidence>
<gene>
    <name evidence="5" type="ORF">CQW23_33893</name>
</gene>